<dbReference type="KEGG" id="cput:CONPUDRAFT_146097"/>
<dbReference type="GeneID" id="19202154"/>
<organism evidence="2 3">
    <name type="scientific">Coniophora puteana (strain RWD-64-598)</name>
    <name type="common">Brown rot fungus</name>
    <dbReference type="NCBI Taxonomy" id="741705"/>
    <lineage>
        <taxon>Eukaryota</taxon>
        <taxon>Fungi</taxon>
        <taxon>Dikarya</taxon>
        <taxon>Basidiomycota</taxon>
        <taxon>Agaricomycotina</taxon>
        <taxon>Agaricomycetes</taxon>
        <taxon>Agaricomycetidae</taxon>
        <taxon>Boletales</taxon>
        <taxon>Coniophorineae</taxon>
        <taxon>Coniophoraceae</taxon>
        <taxon>Coniophora</taxon>
    </lineage>
</organism>
<keyword evidence="3" id="KW-1185">Reference proteome</keyword>
<sequence length="310" mass="34704">MDSLGEIITLVKVPADASQSHLKIQVMEAQISPFTAILSFHSTCVMNLIAFDCAYSLYPIATFGTRETLLTRENVDSTLVSKYRRRGWKPQWPNLLAYSASSRGDEWSPETVRSLLDSHTWRVPLDVTGVEPRAPPSPKSPSMSWDPVVANSWKFTMTISSHNFSNLWTHCYCSVVIQSTAFRYNYVTADHKVSAQLYTSAHDLQSASAVSEWRGPHAVLRLPKPAEEWEWLDADFPVQCRDAAERVSSSSQPSPLVEIMDSLVPEGSRRLRSDSVTSTSTSAILTSNPIHRPPQQDVARALPRLRGLFR</sequence>
<reference evidence="3" key="1">
    <citation type="journal article" date="2012" name="Science">
        <title>The Paleozoic origin of enzymatic lignin decomposition reconstructed from 31 fungal genomes.</title>
        <authorList>
            <person name="Floudas D."/>
            <person name="Binder M."/>
            <person name="Riley R."/>
            <person name="Barry K."/>
            <person name="Blanchette R.A."/>
            <person name="Henrissat B."/>
            <person name="Martinez A.T."/>
            <person name="Otillar R."/>
            <person name="Spatafora J.W."/>
            <person name="Yadav J.S."/>
            <person name="Aerts A."/>
            <person name="Benoit I."/>
            <person name="Boyd A."/>
            <person name="Carlson A."/>
            <person name="Copeland A."/>
            <person name="Coutinho P.M."/>
            <person name="de Vries R.P."/>
            <person name="Ferreira P."/>
            <person name="Findley K."/>
            <person name="Foster B."/>
            <person name="Gaskell J."/>
            <person name="Glotzer D."/>
            <person name="Gorecki P."/>
            <person name="Heitman J."/>
            <person name="Hesse C."/>
            <person name="Hori C."/>
            <person name="Igarashi K."/>
            <person name="Jurgens J.A."/>
            <person name="Kallen N."/>
            <person name="Kersten P."/>
            <person name="Kohler A."/>
            <person name="Kuees U."/>
            <person name="Kumar T.K.A."/>
            <person name="Kuo A."/>
            <person name="LaButti K."/>
            <person name="Larrondo L.F."/>
            <person name="Lindquist E."/>
            <person name="Ling A."/>
            <person name="Lombard V."/>
            <person name="Lucas S."/>
            <person name="Lundell T."/>
            <person name="Martin R."/>
            <person name="McLaughlin D.J."/>
            <person name="Morgenstern I."/>
            <person name="Morin E."/>
            <person name="Murat C."/>
            <person name="Nagy L.G."/>
            <person name="Nolan M."/>
            <person name="Ohm R.A."/>
            <person name="Patyshakuliyeva A."/>
            <person name="Rokas A."/>
            <person name="Ruiz-Duenas F.J."/>
            <person name="Sabat G."/>
            <person name="Salamov A."/>
            <person name="Samejima M."/>
            <person name="Schmutz J."/>
            <person name="Slot J.C."/>
            <person name="St John F."/>
            <person name="Stenlid J."/>
            <person name="Sun H."/>
            <person name="Sun S."/>
            <person name="Syed K."/>
            <person name="Tsang A."/>
            <person name="Wiebenga A."/>
            <person name="Young D."/>
            <person name="Pisabarro A."/>
            <person name="Eastwood D.C."/>
            <person name="Martin F."/>
            <person name="Cullen D."/>
            <person name="Grigoriev I.V."/>
            <person name="Hibbett D.S."/>
        </authorList>
    </citation>
    <scope>NUCLEOTIDE SEQUENCE [LARGE SCALE GENOMIC DNA]</scope>
    <source>
        <strain evidence="3">RWD-64-598 SS2</strain>
    </source>
</reference>
<dbReference type="RefSeq" id="XP_007772307.1">
    <property type="nucleotide sequence ID" value="XM_007774117.1"/>
</dbReference>
<feature type="compositionally biased region" description="Polar residues" evidence="1">
    <location>
        <begin position="274"/>
        <end position="289"/>
    </location>
</feature>
<dbReference type="EMBL" id="JH711583">
    <property type="protein sequence ID" value="EIW78042.1"/>
    <property type="molecule type" value="Genomic_DNA"/>
</dbReference>
<dbReference type="OrthoDB" id="3041043at2759"/>
<feature type="region of interest" description="Disordered" evidence="1">
    <location>
        <begin position="268"/>
        <end position="296"/>
    </location>
</feature>
<evidence type="ECO:0000256" key="1">
    <source>
        <dbReference type="SAM" id="MobiDB-lite"/>
    </source>
</evidence>
<gene>
    <name evidence="2" type="ORF">CONPUDRAFT_146097</name>
</gene>
<dbReference type="AlphaFoldDB" id="A0A5M3MFP8"/>
<name>A0A5M3MFP8_CONPW</name>
<protein>
    <submittedName>
        <fullName evidence="2">Uncharacterized protein</fullName>
    </submittedName>
</protein>
<dbReference type="Proteomes" id="UP000053558">
    <property type="component" value="Unassembled WGS sequence"/>
</dbReference>
<accession>A0A5M3MFP8</accession>
<comment type="caution">
    <text evidence="2">The sequence shown here is derived from an EMBL/GenBank/DDBJ whole genome shotgun (WGS) entry which is preliminary data.</text>
</comment>
<evidence type="ECO:0000313" key="2">
    <source>
        <dbReference type="EMBL" id="EIW78042.1"/>
    </source>
</evidence>
<proteinExistence type="predicted"/>
<evidence type="ECO:0000313" key="3">
    <source>
        <dbReference type="Proteomes" id="UP000053558"/>
    </source>
</evidence>